<evidence type="ECO:0000256" key="6">
    <source>
        <dbReference type="ARBA" id="ARBA00022989"/>
    </source>
</evidence>
<comment type="similarity">
    <text evidence="2">Belongs to the ammonia transporter channel (TC 1.A.11.2) family.</text>
</comment>
<dbReference type="InterPro" id="IPR001905">
    <property type="entry name" value="Ammonium_transpt"/>
</dbReference>
<dbReference type="InterPro" id="IPR029020">
    <property type="entry name" value="Ammonium/urea_transptr"/>
</dbReference>
<organism evidence="12">
    <name type="scientific">hydrocarbon metagenome</name>
    <dbReference type="NCBI Taxonomy" id="938273"/>
    <lineage>
        <taxon>unclassified sequences</taxon>
        <taxon>metagenomes</taxon>
        <taxon>ecological metagenomes</taxon>
    </lineage>
</organism>
<keyword evidence="8" id="KW-0924">Ammonia transport</keyword>
<feature type="transmembrane region" description="Helical" evidence="10">
    <location>
        <begin position="264"/>
        <end position="285"/>
    </location>
</feature>
<evidence type="ECO:0000256" key="2">
    <source>
        <dbReference type="ARBA" id="ARBA00005887"/>
    </source>
</evidence>
<comment type="subcellular location">
    <subcellularLocation>
        <location evidence="1">Cell membrane</location>
        <topology evidence="1">Multi-pass membrane protein</topology>
    </subcellularLocation>
</comment>
<feature type="transmembrane region" description="Helical" evidence="10">
    <location>
        <begin position="297"/>
        <end position="318"/>
    </location>
</feature>
<feature type="region of interest" description="Disordered" evidence="9">
    <location>
        <begin position="59"/>
        <end position="98"/>
    </location>
</feature>
<feature type="transmembrane region" description="Helical" evidence="10">
    <location>
        <begin position="145"/>
        <end position="166"/>
    </location>
</feature>
<sequence>MGAACACYAGLPGKRQGAAGRDQLPARRRLFELRQKCFYRNFGISQKFILQKCQNMPTRTPPERLRGRGADIASRSGAADDARYSRNRRRGKRPPGGLNFQGGFSMNAADTGFILICAALVMFMTPGLALFYGGMVRAKNVLGTVMHSMVILGVVSIVWAVIGYTLSFGSDIGGLIGGMDFFGLNGVGLEPKEGVDNLPHLAFMVFQCMFAVITPALITGAFAERIKFTGFLLFTVLWVIFVYSPMCHWVWGGGWLAGLGALDFAGGAVVHMSSAASALACAIYLGKRSGYGKQPFMPHNLPLTVLGAAILWFGWFGFNAGSALAANGLAASAFTTTHMAAAAAAIGWMVVEWIHRGKPTTLGFVSGAVAGLVAITPAAGFVTVMPAIVIGLLAGGICYGGVLLKHLFGYDDSLDVVGIHGLGGTWGALATGLFATTVVNEAGSNGLFYGNPGQLWIQFVSVVATWAFCFVMTMILLKIVDVVCGIRVSSEDENKGLDVSQHSEVGYQL</sequence>
<keyword evidence="3" id="KW-0813">Transport</keyword>
<feature type="domain" description="Ammonium transporter AmtB-like" evidence="11">
    <location>
        <begin position="113"/>
        <end position="507"/>
    </location>
</feature>
<name>A0A0W8G2Y9_9ZZZZ</name>
<keyword evidence="5 10" id="KW-0812">Transmembrane</keyword>
<feature type="transmembrane region" description="Helical" evidence="10">
    <location>
        <begin position="230"/>
        <end position="252"/>
    </location>
</feature>
<feature type="transmembrane region" description="Helical" evidence="10">
    <location>
        <begin position="201"/>
        <end position="223"/>
    </location>
</feature>
<keyword evidence="6 10" id="KW-1133">Transmembrane helix</keyword>
<evidence type="ECO:0000256" key="4">
    <source>
        <dbReference type="ARBA" id="ARBA00022475"/>
    </source>
</evidence>
<gene>
    <name evidence="12" type="ORF">ASZ90_002601</name>
</gene>
<dbReference type="Gene3D" id="1.10.3430.10">
    <property type="entry name" value="Ammonium transporter AmtB like domains"/>
    <property type="match status" value="1"/>
</dbReference>
<feature type="transmembrane region" description="Helical" evidence="10">
    <location>
        <begin position="416"/>
        <end position="435"/>
    </location>
</feature>
<dbReference type="PANTHER" id="PTHR43029">
    <property type="entry name" value="AMMONIUM TRANSPORTER MEP2"/>
    <property type="match status" value="1"/>
</dbReference>
<feature type="transmembrane region" description="Helical" evidence="10">
    <location>
        <begin position="324"/>
        <end position="350"/>
    </location>
</feature>
<evidence type="ECO:0000256" key="5">
    <source>
        <dbReference type="ARBA" id="ARBA00022692"/>
    </source>
</evidence>
<evidence type="ECO:0000256" key="7">
    <source>
        <dbReference type="ARBA" id="ARBA00023136"/>
    </source>
</evidence>
<dbReference type="FunFam" id="1.10.3430.10:FF:000007">
    <property type="entry name" value="Ammonium transporter"/>
    <property type="match status" value="1"/>
</dbReference>
<evidence type="ECO:0000313" key="12">
    <source>
        <dbReference type="EMBL" id="KUG27544.1"/>
    </source>
</evidence>
<evidence type="ECO:0000256" key="9">
    <source>
        <dbReference type="SAM" id="MobiDB-lite"/>
    </source>
</evidence>
<comment type="caution">
    <text evidence="12">The sequence shown here is derived from an EMBL/GenBank/DDBJ whole genome shotgun (WGS) entry which is preliminary data.</text>
</comment>
<keyword evidence="7 10" id="KW-0472">Membrane</keyword>
<feature type="transmembrane region" description="Helical" evidence="10">
    <location>
        <begin position="455"/>
        <end position="477"/>
    </location>
</feature>
<dbReference type="SUPFAM" id="SSF111352">
    <property type="entry name" value="Ammonium transporter"/>
    <property type="match status" value="1"/>
</dbReference>
<dbReference type="PROSITE" id="PS01219">
    <property type="entry name" value="AMMONIUM_TRANSP"/>
    <property type="match status" value="1"/>
</dbReference>
<dbReference type="InterPro" id="IPR024041">
    <property type="entry name" value="NH4_transpt_AmtB-like_dom"/>
</dbReference>
<evidence type="ECO:0000256" key="3">
    <source>
        <dbReference type="ARBA" id="ARBA00022448"/>
    </source>
</evidence>
<dbReference type="AlphaFoldDB" id="A0A0W8G2Y9"/>
<reference evidence="12" key="1">
    <citation type="journal article" date="2015" name="Proc. Natl. Acad. Sci. U.S.A.">
        <title>Networks of energetic and metabolic interactions define dynamics in microbial communities.</title>
        <authorList>
            <person name="Embree M."/>
            <person name="Liu J.K."/>
            <person name="Al-Bassam M.M."/>
            <person name="Zengler K."/>
        </authorList>
    </citation>
    <scope>NUCLEOTIDE SEQUENCE</scope>
</reference>
<dbReference type="Pfam" id="PF00909">
    <property type="entry name" value="Ammonium_transp"/>
    <property type="match status" value="1"/>
</dbReference>
<feature type="transmembrane region" description="Helical" evidence="10">
    <location>
        <begin position="387"/>
        <end position="404"/>
    </location>
</feature>
<evidence type="ECO:0000259" key="11">
    <source>
        <dbReference type="Pfam" id="PF00909"/>
    </source>
</evidence>
<proteinExistence type="inferred from homology"/>
<feature type="transmembrane region" description="Helical" evidence="10">
    <location>
        <begin position="113"/>
        <end position="133"/>
    </location>
</feature>
<dbReference type="GO" id="GO:0005886">
    <property type="term" value="C:plasma membrane"/>
    <property type="evidence" value="ECO:0007669"/>
    <property type="project" value="UniProtKB-SubCell"/>
</dbReference>
<dbReference type="InterPro" id="IPR018047">
    <property type="entry name" value="Ammonium_transpt_CS"/>
</dbReference>
<dbReference type="GO" id="GO:0008519">
    <property type="term" value="F:ammonium channel activity"/>
    <property type="evidence" value="ECO:0007669"/>
    <property type="project" value="InterPro"/>
</dbReference>
<accession>A0A0W8G2Y9</accession>
<dbReference type="EMBL" id="LNQE01000317">
    <property type="protein sequence ID" value="KUG27544.1"/>
    <property type="molecule type" value="Genomic_DNA"/>
</dbReference>
<dbReference type="NCBIfam" id="TIGR00836">
    <property type="entry name" value="amt"/>
    <property type="match status" value="1"/>
</dbReference>
<evidence type="ECO:0000256" key="8">
    <source>
        <dbReference type="ARBA" id="ARBA00023177"/>
    </source>
</evidence>
<protein>
    <submittedName>
        <fullName evidence="12">Ammonium transporter</fullName>
    </submittedName>
</protein>
<dbReference type="PANTHER" id="PTHR43029:SF10">
    <property type="entry name" value="AMMONIUM TRANSPORTER MEP2"/>
    <property type="match status" value="1"/>
</dbReference>
<evidence type="ECO:0000256" key="1">
    <source>
        <dbReference type="ARBA" id="ARBA00004651"/>
    </source>
</evidence>
<evidence type="ECO:0000256" key="10">
    <source>
        <dbReference type="SAM" id="Phobius"/>
    </source>
</evidence>
<feature type="transmembrane region" description="Helical" evidence="10">
    <location>
        <begin position="362"/>
        <end position="381"/>
    </location>
</feature>
<keyword evidence="4" id="KW-1003">Cell membrane</keyword>